<evidence type="ECO:0000256" key="3">
    <source>
        <dbReference type="ARBA" id="ARBA00022771"/>
    </source>
</evidence>
<dbReference type="InterPro" id="IPR008906">
    <property type="entry name" value="HATC_C_dom"/>
</dbReference>
<dbReference type="GO" id="GO:0003677">
    <property type="term" value="F:DNA binding"/>
    <property type="evidence" value="ECO:0007669"/>
    <property type="project" value="InterPro"/>
</dbReference>
<evidence type="ECO:0000256" key="5">
    <source>
        <dbReference type="ARBA" id="ARBA00023242"/>
    </source>
</evidence>
<dbReference type="GO" id="GO:0008270">
    <property type="term" value="F:zinc ion binding"/>
    <property type="evidence" value="ECO:0007669"/>
    <property type="project" value="UniProtKB-KW"/>
</dbReference>
<dbReference type="InterPro" id="IPR052035">
    <property type="entry name" value="ZnF_BED_domain_contain"/>
</dbReference>
<dbReference type="InterPro" id="IPR031872">
    <property type="entry name" value="NDC10_II"/>
</dbReference>
<reference evidence="10 11" key="1">
    <citation type="submission" date="2016-09" db="EMBL/GenBank/DDBJ databases">
        <title>Aspergillus awamori IFM 58123T.</title>
        <authorList>
            <person name="Kusuya Y."/>
            <person name="Shimizu M."/>
            <person name="Takahashi H."/>
            <person name="Yaguchi T."/>
        </authorList>
    </citation>
    <scope>NUCLEOTIDE SEQUENCE [LARGE SCALE GENOMIC DNA]</scope>
    <source>
        <strain evidence="10 11">IFM 58123</strain>
    </source>
</reference>
<evidence type="ECO:0000313" key="11">
    <source>
        <dbReference type="Proteomes" id="UP000286921"/>
    </source>
</evidence>
<evidence type="ECO:0000256" key="2">
    <source>
        <dbReference type="ARBA" id="ARBA00022723"/>
    </source>
</evidence>
<dbReference type="Pfam" id="PF16787">
    <property type="entry name" value="NDC10_II"/>
    <property type="match status" value="1"/>
</dbReference>
<dbReference type="InterPro" id="IPR011010">
    <property type="entry name" value="DNA_brk_join_enz"/>
</dbReference>
<keyword evidence="4" id="KW-0862">Zinc</keyword>
<dbReference type="InterPro" id="IPR012337">
    <property type="entry name" value="RNaseH-like_sf"/>
</dbReference>
<feature type="compositionally biased region" description="Polar residues" evidence="6">
    <location>
        <begin position="1558"/>
        <end position="1571"/>
    </location>
</feature>
<protein>
    <submittedName>
        <fullName evidence="10">Zinc finger BED domain-containing protein RICESLEEPER 2</fullName>
    </submittedName>
</protein>
<dbReference type="Pfam" id="PF05699">
    <property type="entry name" value="Dimer_Tnp_hAT"/>
    <property type="match status" value="1"/>
</dbReference>
<evidence type="ECO:0000256" key="6">
    <source>
        <dbReference type="SAM" id="MobiDB-lite"/>
    </source>
</evidence>
<dbReference type="SMART" id="SM00614">
    <property type="entry name" value="ZnF_BED"/>
    <property type="match status" value="1"/>
</dbReference>
<dbReference type="GO" id="GO:0046983">
    <property type="term" value="F:protein dimerization activity"/>
    <property type="evidence" value="ECO:0007669"/>
    <property type="project" value="InterPro"/>
</dbReference>
<keyword evidence="5" id="KW-0539">Nucleus</keyword>
<sequence>MVESSGLPMSRKRPRPSSFPSWDGLLDASSSTSSDMTAVTERHVAIARQLASYSEDALNLSRINRPENTSKAYNPKQKEWIDWVKRIGFPDGELVTEHKLVWFLKEEVLSREVRSCRYKKHRTTEEGEPIIRTLGKSSVQSYVSAIIDLWSYQKSSGINPNPNPRGEAVTALLDDHARHEYIRKRDQYLDRAAGTLLDGYDEKRIEAFVRYCWDGWAQNLPENSQRRKPQSIESHLRTGRGLPFLAPYDYTGPVTPELATNAMGRLEYNSVIRHRNPMVCTMAHSAFYLFFRWNIGREPVPRFRRRPQWYNLHLLKGESAEKPLSYDTQLYWINRVFAQVGLNSVKKTHIGRSEGARWAELNGVSENQIRRAGHWNNDALTNCYLTHLPRKFIRAMAGFEPSTRGNYYLPRAQIQPPESLTHALWPWVDEWLDWFESYGDASRQNEKESDSETEKVNEDDRQDMAAQGFLRLLVQLRIILLQDSVMFREQFPLHPIWSDPIFLRDDYEAFATEVKQSIRDVEEPEEVRLRQALPALAERLNHVRQDLQQGLGHAIKEWGSKTHLQLQEINNYLHDIMGGRVAFTLQAVDPDATKSFMSAVQSPRLIPGSISAPSAPSAVTAAAADGSGAVTVQETFESVPTPNHAGGIPHYVPFRTVHTVPELWREWTSGLGGKPSIQSLEDTYGAAWRPLQRERVKFCRRKVIIDEIRRRHATGTPLLKAVEEVELPFLSPRQNHIFSPDDPPTSLKCIGPDRKKKWILYDADYESDFFLWWLQTEYGRQLNGNGRSKIRWSIETRFADVWNYFDQVAEIYTGRPKVICKSCLTLLDHPHHKSHGTSAMGRHQKSSSCRKGKKRIAQQTFIEDSIQQPAATTVSRVRFTKDQLEEQLLRTITSLRLPFQVVENSAFQQLLSLIHSGTDRLELPSAKTLRRRLRDAVVEQHSSQLNDLPEGAKVSLALDCWTSPFQQAFMAITAYFIDSDWNYRELLLGFEPLHGPHSGSNLSDVLLDLLRDRHLVDRIFTVTTDNATNNDTLVRGLQDVLLATGAINSRDSIIRVPCMAHVIQLCLKQLLGHIKAAPKNDEVSTLWSDSQASFLKDSADCGDVAHTLTKVRSLAVFVNASPQRRDAFIALQPVHDQLFPLQDVQTRWNSTFLMLRRARKLRNCIDRYCTDHDYVQFKISDTEWRQIDYLLQLTKPFFQFTMALMKTRDVTIHSVFLVYRKLLEHIEKSTRSLSRKTTPWKRAIHDALLAAKQKLREYYDKTYRDHGFLYATGTMLAPQYKLSAFGDTEYSKCHSETLRTYRSYLRKGFHQYQQQIPDLSFCTTIHRSQQQTSELDQLLVPRISLPDDRNQLDEVDRYLQEGKALVRVYFAFEWQLTFQGIVPLPPRAYWKEHEHEFPVLSRLARDLLAVPATGAGVERLFNSARDICHYRRGSLHEKTIQDLMMHMCAQKFTLDSQQLSHLEKTIPMAENQVTREEELALKATEEEFDLISDCEEDEPDDMEEARVEAIELEGTEGEPEVTRIERLSRSVSEELDREDEGMSLLPPPLIQLRESSQKRSSGRVTVPSSRLQGYELY</sequence>
<comment type="subcellular location">
    <subcellularLocation>
        <location evidence="1">Nucleus</location>
    </subcellularLocation>
</comment>
<keyword evidence="3" id="KW-0863">Zinc-finger</keyword>
<dbReference type="InterPro" id="IPR038279">
    <property type="entry name" value="Ndc10_dom2_sf"/>
</dbReference>
<dbReference type="GO" id="GO:0005634">
    <property type="term" value="C:nucleus"/>
    <property type="evidence" value="ECO:0007669"/>
    <property type="project" value="UniProtKB-SubCell"/>
</dbReference>
<keyword evidence="2" id="KW-0479">Metal-binding</keyword>
<keyword evidence="11" id="KW-1185">Reference proteome</keyword>
<feature type="domain" description="Ndc10" evidence="9">
    <location>
        <begin position="258"/>
        <end position="507"/>
    </location>
</feature>
<feature type="region of interest" description="Disordered" evidence="6">
    <location>
        <begin position="1528"/>
        <end position="1577"/>
    </location>
</feature>
<comment type="caution">
    <text evidence="10">The sequence shown here is derived from an EMBL/GenBank/DDBJ whole genome shotgun (WGS) entry which is preliminary data.</text>
</comment>
<dbReference type="PANTHER" id="PTHR46481:SF10">
    <property type="entry name" value="ZINC FINGER BED DOMAIN-CONTAINING PROTEIN 39"/>
    <property type="match status" value="1"/>
</dbReference>
<dbReference type="EMBL" id="BDHI01000017">
    <property type="protein sequence ID" value="GCB24389.1"/>
    <property type="molecule type" value="Genomic_DNA"/>
</dbReference>
<feature type="domain" description="HAT C-terminal dimerisation" evidence="7">
    <location>
        <begin position="1355"/>
        <end position="1445"/>
    </location>
</feature>
<dbReference type="Pfam" id="PF12550">
    <property type="entry name" value="GCR1_C"/>
    <property type="match status" value="1"/>
</dbReference>
<evidence type="ECO:0000256" key="4">
    <source>
        <dbReference type="ARBA" id="ARBA00022833"/>
    </source>
</evidence>
<feature type="region of interest" description="Disordered" evidence="6">
    <location>
        <begin position="1"/>
        <end position="24"/>
    </location>
</feature>
<evidence type="ECO:0000259" key="7">
    <source>
        <dbReference type="Pfam" id="PF05699"/>
    </source>
</evidence>
<organism evidence="10 11">
    <name type="scientific">Aspergillus awamori</name>
    <name type="common">Black koji mold</name>
    <dbReference type="NCBI Taxonomy" id="105351"/>
    <lineage>
        <taxon>Eukaryota</taxon>
        <taxon>Fungi</taxon>
        <taxon>Dikarya</taxon>
        <taxon>Ascomycota</taxon>
        <taxon>Pezizomycotina</taxon>
        <taxon>Eurotiomycetes</taxon>
        <taxon>Eurotiomycetidae</taxon>
        <taxon>Eurotiales</taxon>
        <taxon>Aspergillaceae</taxon>
        <taxon>Aspergillus</taxon>
    </lineage>
</organism>
<dbReference type="SUPFAM" id="SSF56349">
    <property type="entry name" value="DNA breaking-rejoining enzymes"/>
    <property type="match status" value="1"/>
</dbReference>
<dbReference type="PANTHER" id="PTHR46481">
    <property type="entry name" value="ZINC FINGER BED DOMAIN-CONTAINING PROTEIN 4"/>
    <property type="match status" value="1"/>
</dbReference>
<evidence type="ECO:0000313" key="10">
    <source>
        <dbReference type="EMBL" id="GCB24389.1"/>
    </source>
</evidence>
<feature type="domain" description="Transcription activator GCR1-like" evidence="8">
    <location>
        <begin position="655"/>
        <end position="726"/>
    </location>
</feature>
<gene>
    <name evidence="10" type="ORF">AAWM_07274</name>
</gene>
<dbReference type="InterPro" id="IPR022210">
    <property type="entry name" value="TF_GCR1-like"/>
</dbReference>
<proteinExistence type="predicted"/>
<evidence type="ECO:0000259" key="9">
    <source>
        <dbReference type="Pfam" id="PF16787"/>
    </source>
</evidence>
<dbReference type="SUPFAM" id="SSF53098">
    <property type="entry name" value="Ribonuclease H-like"/>
    <property type="match status" value="1"/>
</dbReference>
<dbReference type="Proteomes" id="UP000286921">
    <property type="component" value="Unassembled WGS sequence"/>
</dbReference>
<evidence type="ECO:0000259" key="8">
    <source>
        <dbReference type="Pfam" id="PF12550"/>
    </source>
</evidence>
<dbReference type="Gene3D" id="1.10.443.20">
    <property type="entry name" value="Centromere DNA-binding protein complex CBF3 subunit, domain 2"/>
    <property type="match status" value="1"/>
</dbReference>
<evidence type="ECO:0000256" key="1">
    <source>
        <dbReference type="ARBA" id="ARBA00004123"/>
    </source>
</evidence>
<accession>A0A401KYE0</accession>
<name>A0A401KYE0_ASPAW</name>